<feature type="compositionally biased region" description="Low complexity" evidence="1">
    <location>
        <begin position="233"/>
        <end position="257"/>
    </location>
</feature>
<evidence type="ECO:0000259" key="2">
    <source>
        <dbReference type="Pfam" id="PF14742"/>
    </source>
</evidence>
<comment type="caution">
    <text evidence="3">The sequence shown here is derived from an EMBL/GenBank/DDBJ whole genome shotgun (WGS) entry which is preliminary data.</text>
</comment>
<dbReference type="EMBL" id="BAAAPE010000014">
    <property type="protein sequence ID" value="GAA2091993.1"/>
    <property type="molecule type" value="Genomic_DNA"/>
</dbReference>
<name>A0ABP5I393_9ACTN</name>
<proteinExistence type="predicted"/>
<dbReference type="Proteomes" id="UP001500016">
    <property type="component" value="Unassembled WGS sequence"/>
</dbReference>
<dbReference type="InterPro" id="IPR008928">
    <property type="entry name" value="6-hairpin_glycosidase_sf"/>
</dbReference>
<feature type="region of interest" description="Disordered" evidence="1">
    <location>
        <begin position="1"/>
        <end position="39"/>
    </location>
</feature>
<sequence length="714" mass="74601">MSLISQSRARRRAPSEPVAEPAARPVARPAPPPPRRGIEYQPAHASLICVAAPALVISPDHGQLRGAGLEGFYRSGTRLLSRCQVRLAGQDPVPVQGRMVDAAQARFLSAARASAASGPDPELTVERLRSAEGKERITVRNGGEDTVRLPLEVRLGTDLGELGAIAIGRPGVELAAAVHGSGLRWTRDHLSATVTARPAPDTSWAAAGVLRWDLELPPGDSRSLDLTVELERSSSPGPSRSRNGGARSGSGARDAAPFTEGMSPAGARTSGLLAHWADAEAEGDDARIQQLFRTSLDDLSALLLRDPATPSEVHLAAGVPWRCALAPAESLRAARMLLPLGTRLAAGTMRTLARRQYTGAGPDRGRIPGPLRHGGPRAAPSCTGIEATLLFPTVLAEAWRWGLPGSDTESLLPAAERCLEWMRAAAGDAGYVPDPAPDGPYRCEVQAHAHRAAMLGAGLLDAHGRDGGAALREWAGELRRRFAEDFWREDRAGGRPVLLLAGGEVLESTLCAASVDLLDTGLAGGGEHAPGLLDKVRTEQLARLLGGPSLDSGWGLRSLGSGEPGYNPFGHRGGAVRVRETATAIAGLAAAGYEKEASSLLRGLVDAAEAFGRRLPEMYAAEQRTEGSAPIPHPAACRPAAVAAAGAVQALTALAGIRPDVPAGTVSVRALPSAPLGEVRLSGLRVAEQPFAVRISRLGMAMVEEAADSLQLRC</sequence>
<protein>
    <submittedName>
        <fullName evidence="3">Glycogen debranching N-terminal domain-containing protein</fullName>
    </submittedName>
</protein>
<feature type="compositionally biased region" description="Low complexity" evidence="1">
    <location>
        <begin position="15"/>
        <end position="27"/>
    </location>
</feature>
<dbReference type="Gene3D" id="1.50.10.10">
    <property type="match status" value="1"/>
</dbReference>
<dbReference type="InterPro" id="IPR012341">
    <property type="entry name" value="6hp_glycosidase-like_sf"/>
</dbReference>
<evidence type="ECO:0000313" key="4">
    <source>
        <dbReference type="Proteomes" id="UP001500016"/>
    </source>
</evidence>
<dbReference type="InterPro" id="IPR032856">
    <property type="entry name" value="GDE_N_bis"/>
</dbReference>
<reference evidence="4" key="1">
    <citation type="journal article" date="2019" name="Int. J. Syst. Evol. Microbiol.">
        <title>The Global Catalogue of Microorganisms (GCM) 10K type strain sequencing project: providing services to taxonomists for standard genome sequencing and annotation.</title>
        <authorList>
            <consortium name="The Broad Institute Genomics Platform"/>
            <consortium name="The Broad Institute Genome Sequencing Center for Infectious Disease"/>
            <person name="Wu L."/>
            <person name="Ma J."/>
        </authorList>
    </citation>
    <scope>NUCLEOTIDE SEQUENCE [LARGE SCALE GENOMIC DNA]</scope>
    <source>
        <strain evidence="4">JCM 15478</strain>
    </source>
</reference>
<gene>
    <name evidence="3" type="ORF">GCM10009801_58280</name>
</gene>
<accession>A0ABP5I393</accession>
<feature type="region of interest" description="Disordered" evidence="1">
    <location>
        <begin position="229"/>
        <end position="264"/>
    </location>
</feature>
<feature type="domain" description="Putative glycogen debranching enzyme N-terminal" evidence="2">
    <location>
        <begin position="53"/>
        <end position="226"/>
    </location>
</feature>
<feature type="region of interest" description="Disordered" evidence="1">
    <location>
        <begin position="358"/>
        <end position="378"/>
    </location>
</feature>
<dbReference type="Pfam" id="PF14742">
    <property type="entry name" value="GDE_N_bis"/>
    <property type="match status" value="1"/>
</dbReference>
<evidence type="ECO:0000313" key="3">
    <source>
        <dbReference type="EMBL" id="GAA2091993.1"/>
    </source>
</evidence>
<dbReference type="SUPFAM" id="SSF48208">
    <property type="entry name" value="Six-hairpin glycosidases"/>
    <property type="match status" value="1"/>
</dbReference>
<evidence type="ECO:0000256" key="1">
    <source>
        <dbReference type="SAM" id="MobiDB-lite"/>
    </source>
</evidence>
<organism evidence="3 4">
    <name type="scientific">Streptomyces albiaxialis</name>
    <dbReference type="NCBI Taxonomy" id="329523"/>
    <lineage>
        <taxon>Bacteria</taxon>
        <taxon>Bacillati</taxon>
        <taxon>Actinomycetota</taxon>
        <taxon>Actinomycetes</taxon>
        <taxon>Kitasatosporales</taxon>
        <taxon>Streptomycetaceae</taxon>
        <taxon>Streptomyces</taxon>
    </lineage>
</organism>
<dbReference type="RefSeq" id="WP_344532335.1">
    <property type="nucleotide sequence ID" value="NZ_BAAAPE010000014.1"/>
</dbReference>
<keyword evidence="4" id="KW-1185">Reference proteome</keyword>